<dbReference type="InterPro" id="IPR004119">
    <property type="entry name" value="EcKL"/>
</dbReference>
<dbReference type="Pfam" id="PF02958">
    <property type="entry name" value="EcKL"/>
    <property type="match status" value="1"/>
</dbReference>
<dbReference type="PANTHER" id="PTHR11012:SF30">
    <property type="entry name" value="PROTEIN KINASE-LIKE DOMAIN-CONTAINING"/>
    <property type="match status" value="1"/>
</dbReference>
<dbReference type="Proteomes" id="UP001233999">
    <property type="component" value="Unassembled WGS sequence"/>
</dbReference>
<evidence type="ECO:0000313" key="2">
    <source>
        <dbReference type="EMBL" id="KAJ9599336.1"/>
    </source>
</evidence>
<gene>
    <name evidence="2" type="ORF">L9F63_010182</name>
</gene>
<name>A0AAD8ER62_DIPPU</name>
<evidence type="ECO:0000313" key="3">
    <source>
        <dbReference type="Proteomes" id="UP001233999"/>
    </source>
</evidence>
<protein>
    <recommendedName>
        <fullName evidence="1">CHK kinase-like domain-containing protein</fullName>
    </recommendedName>
</protein>
<feature type="domain" description="CHK kinase-like" evidence="1">
    <location>
        <begin position="123"/>
        <end position="319"/>
    </location>
</feature>
<sequence>MDNSHSAVEALLHSILKNIGFGSNTHFDILPVQARLWLSKAYAVKTTSHDGKELNLFLKTLPGDLLRKELFDSPVYFRNEVAFYKNVFPKFEEFQRSRIKEQEAFSAVPFCYHAFSDGEKDTIVLKNIKSDGFMMPNSREVLGLPELHLVMRELGRFHAVSLAMKDQEPEKFKTIKDSLEETVWNERFIEKLGKRMFTDTCEGAFRLVKETHAADSRYSVALQRLRDNIVDVMKHQVSPNEPLSVITHGDFWVNNFMFQYSEPDVLERMCFLDFQQSRYASPAVDVGSALYMCMDKASRGHRDALLRSYHDSLGELMRALGSDPDELFPFEKLEEELDKYSIYGLCNAFMNIPQALDEQEAGVDEMELLEKLNGIDINLEGIVQIIFSELEKPFHRQTEICKQRIVDAIEDAVDRGYLDNPETLKDKRL</sequence>
<proteinExistence type="predicted"/>
<dbReference type="EMBL" id="JASPKZ010000816">
    <property type="protein sequence ID" value="KAJ9599336.1"/>
    <property type="molecule type" value="Genomic_DNA"/>
</dbReference>
<dbReference type="PANTHER" id="PTHR11012">
    <property type="entry name" value="PROTEIN KINASE-LIKE DOMAIN-CONTAINING"/>
    <property type="match status" value="1"/>
</dbReference>
<dbReference type="AlphaFoldDB" id="A0AAD8ER62"/>
<dbReference type="SMART" id="SM00587">
    <property type="entry name" value="CHK"/>
    <property type="match status" value="1"/>
</dbReference>
<accession>A0AAD8ER62</accession>
<reference evidence="2" key="1">
    <citation type="journal article" date="2023" name="IScience">
        <title>Live-bearing cockroach genome reveals convergent evolutionary mechanisms linked to viviparity in insects and beyond.</title>
        <authorList>
            <person name="Fouks B."/>
            <person name="Harrison M.C."/>
            <person name="Mikhailova A.A."/>
            <person name="Marchal E."/>
            <person name="English S."/>
            <person name="Carruthers M."/>
            <person name="Jennings E.C."/>
            <person name="Chiamaka E.L."/>
            <person name="Frigard R.A."/>
            <person name="Pippel M."/>
            <person name="Attardo G.M."/>
            <person name="Benoit J.B."/>
            <person name="Bornberg-Bauer E."/>
            <person name="Tobe S.S."/>
        </authorList>
    </citation>
    <scope>NUCLEOTIDE SEQUENCE</scope>
    <source>
        <strain evidence="2">Stay&amp;Tobe</strain>
    </source>
</reference>
<reference evidence="2" key="2">
    <citation type="submission" date="2023-05" db="EMBL/GenBank/DDBJ databases">
        <authorList>
            <person name="Fouks B."/>
        </authorList>
    </citation>
    <scope>NUCLEOTIDE SEQUENCE</scope>
    <source>
        <strain evidence="2">Stay&amp;Tobe</strain>
        <tissue evidence="2">Testes</tissue>
    </source>
</reference>
<evidence type="ECO:0000259" key="1">
    <source>
        <dbReference type="SMART" id="SM00587"/>
    </source>
</evidence>
<keyword evidence="3" id="KW-1185">Reference proteome</keyword>
<dbReference type="InterPro" id="IPR011009">
    <property type="entry name" value="Kinase-like_dom_sf"/>
</dbReference>
<dbReference type="SUPFAM" id="SSF56112">
    <property type="entry name" value="Protein kinase-like (PK-like)"/>
    <property type="match status" value="1"/>
</dbReference>
<organism evidence="2 3">
    <name type="scientific">Diploptera punctata</name>
    <name type="common">Pacific beetle cockroach</name>
    <dbReference type="NCBI Taxonomy" id="6984"/>
    <lineage>
        <taxon>Eukaryota</taxon>
        <taxon>Metazoa</taxon>
        <taxon>Ecdysozoa</taxon>
        <taxon>Arthropoda</taxon>
        <taxon>Hexapoda</taxon>
        <taxon>Insecta</taxon>
        <taxon>Pterygota</taxon>
        <taxon>Neoptera</taxon>
        <taxon>Polyneoptera</taxon>
        <taxon>Dictyoptera</taxon>
        <taxon>Blattodea</taxon>
        <taxon>Blaberoidea</taxon>
        <taxon>Blaberidae</taxon>
        <taxon>Diplopterinae</taxon>
        <taxon>Diploptera</taxon>
    </lineage>
</organism>
<dbReference type="InterPro" id="IPR015897">
    <property type="entry name" value="CHK_kinase-like"/>
</dbReference>
<comment type="caution">
    <text evidence="2">The sequence shown here is derived from an EMBL/GenBank/DDBJ whole genome shotgun (WGS) entry which is preliminary data.</text>
</comment>
<dbReference type="Gene3D" id="3.90.1200.10">
    <property type="match status" value="1"/>
</dbReference>